<protein>
    <recommendedName>
        <fullName evidence="4">Spherulin-2A</fullName>
    </recommendedName>
</protein>
<proteinExistence type="predicted"/>
<evidence type="ECO:0008006" key="4">
    <source>
        <dbReference type="Google" id="ProtNLM"/>
    </source>
</evidence>
<comment type="caution">
    <text evidence="2">The sequence shown here is derived from an EMBL/GenBank/DDBJ whole genome shotgun (WGS) entry which is preliminary data.</text>
</comment>
<keyword evidence="1" id="KW-0732">Signal</keyword>
<dbReference type="EMBL" id="CAKOGL010000020">
    <property type="protein sequence ID" value="CAH2098653.1"/>
    <property type="molecule type" value="Genomic_DNA"/>
</dbReference>
<name>A0AAU9UHR5_EUPED</name>
<accession>A0AAU9UHR5</accession>
<evidence type="ECO:0000256" key="1">
    <source>
        <dbReference type="SAM" id="SignalP"/>
    </source>
</evidence>
<dbReference type="CDD" id="cd20235">
    <property type="entry name" value="PFM_spherulin-2a-like"/>
    <property type="match status" value="1"/>
</dbReference>
<feature type="chain" id="PRO_5044009693" description="Spherulin-2A" evidence="1">
    <location>
        <begin position="18"/>
        <end position="292"/>
    </location>
</feature>
<keyword evidence="3" id="KW-1185">Reference proteome</keyword>
<feature type="signal peptide" evidence="1">
    <location>
        <begin position="1"/>
        <end position="17"/>
    </location>
</feature>
<evidence type="ECO:0000313" key="2">
    <source>
        <dbReference type="EMBL" id="CAH2098653.1"/>
    </source>
</evidence>
<organism evidence="2 3">
    <name type="scientific">Euphydryas editha</name>
    <name type="common">Edith's checkerspot</name>
    <dbReference type="NCBI Taxonomy" id="104508"/>
    <lineage>
        <taxon>Eukaryota</taxon>
        <taxon>Metazoa</taxon>
        <taxon>Ecdysozoa</taxon>
        <taxon>Arthropoda</taxon>
        <taxon>Hexapoda</taxon>
        <taxon>Insecta</taxon>
        <taxon>Pterygota</taxon>
        <taxon>Neoptera</taxon>
        <taxon>Endopterygota</taxon>
        <taxon>Lepidoptera</taxon>
        <taxon>Glossata</taxon>
        <taxon>Ditrysia</taxon>
        <taxon>Papilionoidea</taxon>
        <taxon>Nymphalidae</taxon>
        <taxon>Nymphalinae</taxon>
        <taxon>Euphydryas</taxon>
    </lineage>
</organism>
<gene>
    <name evidence="2" type="ORF">EEDITHA_LOCUS13750</name>
</gene>
<dbReference type="AlphaFoldDB" id="A0AAU9UHR5"/>
<sequence>MHRVILALLSILVITDAKIIINIAAGNNKSDVAITYSGDDIDVIGDKEIELFHLDTFNLKRAVKNKYNFLPRDVFLKSPTPWGDLYKTYKWKEVTRTLKVRSAKLKQSSVKSVVVLAQDFENAFNNTIKVNAGISQTVENTIATTWSKTQETTFSQEVEYNLNVIFAKLSGTTAFSYTSTVGKSQEKSESVTIGMTTGMEVELKPGQSASAVLSANRYNLEVEVVYVITLTGQVAVNFRRPYNEHHFYGPSIASILKNGGLDNEVTIVENIQLGLYTDASLKVYDKLTGLPL</sequence>
<evidence type="ECO:0000313" key="3">
    <source>
        <dbReference type="Proteomes" id="UP001153954"/>
    </source>
</evidence>
<dbReference type="Gene3D" id="2.170.15.10">
    <property type="entry name" value="Proaerolysin, chain A, domain 3"/>
    <property type="match status" value="1"/>
</dbReference>
<reference evidence="2" key="1">
    <citation type="submission" date="2022-03" db="EMBL/GenBank/DDBJ databases">
        <authorList>
            <person name="Tunstrom K."/>
        </authorList>
    </citation>
    <scope>NUCLEOTIDE SEQUENCE</scope>
</reference>
<dbReference type="Proteomes" id="UP001153954">
    <property type="component" value="Unassembled WGS sequence"/>
</dbReference>
<dbReference type="SUPFAM" id="SSF56973">
    <property type="entry name" value="Aerolisin/ETX pore-forming domain"/>
    <property type="match status" value="1"/>
</dbReference>